<name>A0A2T0B5Q9_9CLOT</name>
<dbReference type="Gene3D" id="3.40.50.360">
    <property type="match status" value="1"/>
</dbReference>
<reference evidence="2 3" key="1">
    <citation type="submission" date="2018-03" db="EMBL/GenBank/DDBJ databases">
        <title>Genome sequence of Clostridium luticellarii DSM 29923.</title>
        <authorList>
            <person name="Poehlein A."/>
            <person name="Daniel R."/>
        </authorList>
    </citation>
    <scope>NUCLEOTIDE SEQUENCE [LARGE SCALE GENOMIC DNA]</scope>
    <source>
        <strain evidence="2 3">DSM 29923</strain>
    </source>
</reference>
<dbReference type="PROSITE" id="PS00201">
    <property type="entry name" value="FLAVODOXIN"/>
    <property type="match status" value="1"/>
</dbReference>
<dbReference type="GO" id="GO:0016651">
    <property type="term" value="F:oxidoreductase activity, acting on NAD(P)H"/>
    <property type="evidence" value="ECO:0007669"/>
    <property type="project" value="UniProtKB-ARBA"/>
</dbReference>
<proteinExistence type="predicted"/>
<dbReference type="GO" id="GO:0070819">
    <property type="term" value="F:menaquinone-dependent protoporphyrinogen oxidase activity"/>
    <property type="evidence" value="ECO:0007669"/>
    <property type="project" value="TreeGrafter"/>
</dbReference>
<feature type="domain" description="Flavodoxin-like" evidence="1">
    <location>
        <begin position="3"/>
        <end position="174"/>
    </location>
</feature>
<dbReference type="EMBL" id="PVXP01000108">
    <property type="protein sequence ID" value="PRR79220.1"/>
    <property type="molecule type" value="Genomic_DNA"/>
</dbReference>
<dbReference type="Proteomes" id="UP000237798">
    <property type="component" value="Unassembled WGS sequence"/>
</dbReference>
<dbReference type="PANTHER" id="PTHR38030">
    <property type="entry name" value="PROTOPORPHYRINOGEN IX DEHYDROGENASE [MENAQUINONE]"/>
    <property type="match status" value="1"/>
</dbReference>
<dbReference type="PANTHER" id="PTHR38030:SF2">
    <property type="entry name" value="PROTOPORPHYRINOGEN IX DEHYDROGENASE [QUINONE]"/>
    <property type="match status" value="1"/>
</dbReference>
<evidence type="ECO:0000259" key="1">
    <source>
        <dbReference type="PROSITE" id="PS50902"/>
    </source>
</evidence>
<dbReference type="InterPro" id="IPR026816">
    <property type="entry name" value="Flavodoxin_dom"/>
</dbReference>
<dbReference type="Pfam" id="PF12724">
    <property type="entry name" value="Flavodoxin_5"/>
    <property type="match status" value="1"/>
</dbReference>
<dbReference type="GO" id="GO:0009055">
    <property type="term" value="F:electron transfer activity"/>
    <property type="evidence" value="ECO:0007669"/>
    <property type="project" value="InterPro"/>
</dbReference>
<comment type="caution">
    <text evidence="2">The sequence shown here is derived from an EMBL/GenBank/DDBJ whole genome shotgun (WGS) entry which is preliminary data.</text>
</comment>
<gene>
    <name evidence="2" type="ORF">CLLU_35420</name>
</gene>
<dbReference type="InterPro" id="IPR001226">
    <property type="entry name" value="Flavodoxin_CS"/>
</dbReference>
<dbReference type="InterPro" id="IPR008254">
    <property type="entry name" value="Flavodoxin/NO_synth"/>
</dbReference>
<dbReference type="AlphaFoldDB" id="A0A2T0B5Q9"/>
<dbReference type="PROSITE" id="PS50902">
    <property type="entry name" value="FLAVODOXIN_LIKE"/>
    <property type="match status" value="1"/>
</dbReference>
<organism evidence="2 3">
    <name type="scientific">Clostridium luticellarii</name>
    <dbReference type="NCBI Taxonomy" id="1691940"/>
    <lineage>
        <taxon>Bacteria</taxon>
        <taxon>Bacillati</taxon>
        <taxon>Bacillota</taxon>
        <taxon>Clostridia</taxon>
        <taxon>Eubacteriales</taxon>
        <taxon>Clostridiaceae</taxon>
        <taxon>Clostridium</taxon>
    </lineage>
</organism>
<accession>A0A2T0B5Q9</accession>
<dbReference type="GO" id="GO:0010181">
    <property type="term" value="F:FMN binding"/>
    <property type="evidence" value="ECO:0007669"/>
    <property type="project" value="InterPro"/>
</dbReference>
<keyword evidence="3" id="KW-1185">Reference proteome</keyword>
<dbReference type="GO" id="GO:0006783">
    <property type="term" value="P:heme biosynthetic process"/>
    <property type="evidence" value="ECO:0007669"/>
    <property type="project" value="TreeGrafter"/>
</dbReference>
<dbReference type="OrthoDB" id="2146857at2"/>
<dbReference type="SUPFAM" id="SSF52218">
    <property type="entry name" value="Flavoproteins"/>
    <property type="match status" value="1"/>
</dbReference>
<dbReference type="InterPro" id="IPR052200">
    <property type="entry name" value="Protoporphyrinogen_IX_DH"/>
</dbReference>
<dbReference type="InterPro" id="IPR029039">
    <property type="entry name" value="Flavoprotein-like_sf"/>
</dbReference>
<protein>
    <submittedName>
        <fullName evidence="2">Flavodoxin</fullName>
    </submittedName>
</protein>
<sequence length="174" mass="20251">MKTVVIYKSKTGFTRKYADWIAEELSADIFEFEKVTADMLADYNTVIYGGGLYAVSINGIKLILENLDKLKDKRIIVFATGASPAREETSDEIRNKNFTTEQQKRIHFFYMRGGFDYSKLKTFDRMLMTLLKWKIKGKKELTEDEKGMLAIYDKPVDFTRKDNINKVVDCVRKQ</sequence>
<evidence type="ECO:0000313" key="2">
    <source>
        <dbReference type="EMBL" id="PRR79220.1"/>
    </source>
</evidence>
<dbReference type="RefSeq" id="WP_106011080.1">
    <property type="nucleotide sequence ID" value="NZ_JALCPJ010000015.1"/>
</dbReference>
<evidence type="ECO:0000313" key="3">
    <source>
        <dbReference type="Proteomes" id="UP000237798"/>
    </source>
</evidence>